<name>A0A4D6HQY1_9EURY</name>
<evidence type="ECO:0000313" key="3">
    <source>
        <dbReference type="Proteomes" id="UP000296822"/>
    </source>
</evidence>
<protein>
    <recommendedName>
        <fullName evidence="1">PRC-barrel domain-containing protein</fullName>
    </recommendedName>
</protein>
<feature type="domain" description="PRC-barrel" evidence="1">
    <location>
        <begin position="1"/>
        <end position="79"/>
    </location>
</feature>
<dbReference type="EMBL" id="CP031306">
    <property type="protein sequence ID" value="QCC56434.1"/>
    <property type="molecule type" value="Genomic_DNA"/>
</dbReference>
<keyword evidence="2" id="KW-0614">Plasmid</keyword>
<sequence>MNEILGRDLQQKSIVGTNGTSFGTLYNVTMKPGSGELCNLVVDPHDQSSSMVTDETDDDRLRIPVSQIKTVNDQIIIDTD</sequence>
<dbReference type="AlphaFoldDB" id="A0A4D6HQY1"/>
<dbReference type="Pfam" id="PF05239">
    <property type="entry name" value="PRC"/>
    <property type="match status" value="1"/>
</dbReference>
<dbReference type="PANTHER" id="PTHR38137">
    <property type="entry name" value="PRC-BARREL DOMAIN PROTEIN"/>
    <property type="match status" value="1"/>
</dbReference>
<evidence type="ECO:0000313" key="2">
    <source>
        <dbReference type="EMBL" id="QCC56434.1"/>
    </source>
</evidence>
<dbReference type="KEGG" id="nbg:DV706_18070"/>
<accession>A0A4D6HQY1</accession>
<dbReference type="GeneID" id="39853184"/>
<reference evidence="2 3" key="1">
    <citation type="journal article" date="2019" name="Nat. Commun.">
        <title>A new type of DNA phosphorothioation-based antiviral system in archaea.</title>
        <authorList>
            <person name="Xiong L."/>
            <person name="Liu S."/>
            <person name="Chen S."/>
            <person name="Xiao Y."/>
            <person name="Zhu B."/>
            <person name="Gao Y."/>
            <person name="Zhang Y."/>
            <person name="Chen B."/>
            <person name="Luo J."/>
            <person name="Deng Z."/>
            <person name="Chen X."/>
            <person name="Wang L."/>
            <person name="Chen S."/>
        </authorList>
    </citation>
    <scope>NUCLEOTIDE SEQUENCE [LARGE SCALE GENOMIC DNA]</scope>
    <source>
        <strain evidence="2 3">JCM 10635</strain>
        <plasmid evidence="2 3">unnamed1</plasmid>
    </source>
</reference>
<proteinExistence type="predicted"/>
<geneLocation type="plasmid" evidence="2">
    <name>unnamed1</name>
</geneLocation>
<dbReference type="SUPFAM" id="SSF50346">
    <property type="entry name" value="PRC-barrel domain"/>
    <property type="match status" value="1"/>
</dbReference>
<dbReference type="Gene3D" id="2.30.30.240">
    <property type="entry name" value="PRC-barrel domain"/>
    <property type="match status" value="1"/>
</dbReference>
<dbReference type="PANTHER" id="PTHR38137:SF2">
    <property type="entry name" value="PRC-BARREL DOMAIN-CONTAINING PROTEIN"/>
    <property type="match status" value="1"/>
</dbReference>
<dbReference type="RefSeq" id="WP_006066908.1">
    <property type="nucleotide sequence ID" value="NZ_CP031306.1"/>
</dbReference>
<gene>
    <name evidence="2" type="ORF">DV706_18070</name>
</gene>
<dbReference type="Proteomes" id="UP000296822">
    <property type="component" value="Plasmid unnamed1"/>
</dbReference>
<dbReference type="InterPro" id="IPR011033">
    <property type="entry name" value="PRC_barrel-like_sf"/>
</dbReference>
<organism evidence="2 3">
    <name type="scientific">Natronorubrum bangense</name>
    <dbReference type="NCBI Taxonomy" id="61858"/>
    <lineage>
        <taxon>Archaea</taxon>
        <taxon>Methanobacteriati</taxon>
        <taxon>Methanobacteriota</taxon>
        <taxon>Stenosarchaea group</taxon>
        <taxon>Halobacteria</taxon>
        <taxon>Halobacteriales</taxon>
        <taxon>Natrialbaceae</taxon>
        <taxon>Natronorubrum</taxon>
    </lineage>
</organism>
<evidence type="ECO:0000259" key="1">
    <source>
        <dbReference type="Pfam" id="PF05239"/>
    </source>
</evidence>
<dbReference type="InterPro" id="IPR027275">
    <property type="entry name" value="PRC-brl_dom"/>
</dbReference>